<sequence length="71" mass="7758">MGSVPAWRLQEVAELLNVDAPKAENASVHESAEYFPEISKAAEQPSSQGSFRAGCLSIFGTDWCQIQDDRS</sequence>
<dbReference type="EMBL" id="UINC01000311">
    <property type="protein sequence ID" value="SUZ53063.1"/>
    <property type="molecule type" value="Genomic_DNA"/>
</dbReference>
<reference evidence="1" key="1">
    <citation type="submission" date="2018-05" db="EMBL/GenBank/DDBJ databases">
        <authorList>
            <person name="Lanie J.A."/>
            <person name="Ng W.-L."/>
            <person name="Kazmierczak K.M."/>
            <person name="Andrzejewski T.M."/>
            <person name="Davidsen T.M."/>
            <person name="Wayne K.J."/>
            <person name="Tettelin H."/>
            <person name="Glass J.I."/>
            <person name="Rusch D."/>
            <person name="Podicherti R."/>
            <person name="Tsui H.-C.T."/>
            <person name="Winkler M.E."/>
        </authorList>
    </citation>
    <scope>NUCLEOTIDE SEQUENCE</scope>
</reference>
<name>A0A381NHQ7_9ZZZZ</name>
<proteinExistence type="predicted"/>
<protein>
    <submittedName>
        <fullName evidence="1">Uncharacterized protein</fullName>
    </submittedName>
</protein>
<gene>
    <name evidence="1" type="ORF">METZ01_LOCUS5917</name>
</gene>
<accession>A0A381NHQ7</accession>
<organism evidence="1">
    <name type="scientific">marine metagenome</name>
    <dbReference type="NCBI Taxonomy" id="408172"/>
    <lineage>
        <taxon>unclassified sequences</taxon>
        <taxon>metagenomes</taxon>
        <taxon>ecological metagenomes</taxon>
    </lineage>
</organism>
<dbReference type="AlphaFoldDB" id="A0A381NHQ7"/>
<evidence type="ECO:0000313" key="1">
    <source>
        <dbReference type="EMBL" id="SUZ53063.1"/>
    </source>
</evidence>